<dbReference type="SUPFAM" id="SSF53335">
    <property type="entry name" value="S-adenosyl-L-methionine-dependent methyltransferases"/>
    <property type="match status" value="1"/>
</dbReference>
<dbReference type="EMBL" id="JBHRZT010000020">
    <property type="protein sequence ID" value="MFC3882994.1"/>
    <property type="molecule type" value="Genomic_DNA"/>
</dbReference>
<keyword evidence="1" id="KW-0808">Transferase</keyword>
<reference evidence="4" key="1">
    <citation type="journal article" date="2019" name="Int. J. Syst. Evol. Microbiol.">
        <title>The Global Catalogue of Microorganisms (GCM) 10K type strain sequencing project: providing services to taxonomists for standard genome sequencing and annotation.</title>
        <authorList>
            <consortium name="The Broad Institute Genomics Platform"/>
            <consortium name="The Broad Institute Genome Sequencing Center for Infectious Disease"/>
            <person name="Wu L."/>
            <person name="Ma J."/>
        </authorList>
    </citation>
    <scope>NUCLEOTIDE SEQUENCE [LARGE SCALE GENOMIC DNA]</scope>
    <source>
        <strain evidence="4">CCUG 61889</strain>
    </source>
</reference>
<evidence type="ECO:0000313" key="4">
    <source>
        <dbReference type="Proteomes" id="UP001595752"/>
    </source>
</evidence>
<evidence type="ECO:0000313" key="3">
    <source>
        <dbReference type="EMBL" id="MFC3882994.1"/>
    </source>
</evidence>
<dbReference type="GO" id="GO:0008168">
    <property type="term" value="F:methyltransferase activity"/>
    <property type="evidence" value="ECO:0007669"/>
    <property type="project" value="UniProtKB-KW"/>
</dbReference>
<proteinExistence type="predicted"/>
<dbReference type="InterPro" id="IPR029063">
    <property type="entry name" value="SAM-dependent_MTases_sf"/>
</dbReference>
<dbReference type="GO" id="GO:0032259">
    <property type="term" value="P:methylation"/>
    <property type="evidence" value="ECO:0007669"/>
    <property type="project" value="UniProtKB-KW"/>
</dbReference>
<dbReference type="PANTHER" id="PTHR43861">
    <property type="entry name" value="TRANS-ACONITATE 2-METHYLTRANSFERASE-RELATED"/>
    <property type="match status" value="1"/>
</dbReference>
<accession>A0ABV8AZD8</accession>
<evidence type="ECO:0000259" key="2">
    <source>
        <dbReference type="Pfam" id="PF13649"/>
    </source>
</evidence>
<sequence>MSYGRFAYVYDRLMADVPYDEWVRYVRRELERIGLHQPKILDVACGTGQVTVRLAKEGYEVTGIDLSDDMLMVAQERARQEGLSIPLFQQNMAELELGEQFDCVGIFCDSLNYLRSPEEVKRTFSSVYRHLKPGGLFVFDIHSLYKIDFIFAEETFAYTGEEVSYIWECFRGEDEHSVEHELTFFVQDDTGRYERFDECHQQRTFPIGTYEKWLRDAGFDHVSVTADFSENPPANTSQRLFFSSIKNG</sequence>
<name>A0ABV8AZD8_9BACI</name>
<keyword evidence="4" id="KW-1185">Reference proteome</keyword>
<protein>
    <submittedName>
        <fullName evidence="3">Class I SAM-dependent DNA methyltransferase</fullName>
    </submittedName>
</protein>
<dbReference type="CDD" id="cd02440">
    <property type="entry name" value="AdoMet_MTases"/>
    <property type="match status" value="1"/>
</dbReference>
<keyword evidence="3" id="KW-0489">Methyltransferase</keyword>
<organism evidence="3 4">
    <name type="scientific">Bacillus songklensis</name>
    <dbReference type="NCBI Taxonomy" id="1069116"/>
    <lineage>
        <taxon>Bacteria</taxon>
        <taxon>Bacillati</taxon>
        <taxon>Bacillota</taxon>
        <taxon>Bacilli</taxon>
        <taxon>Bacillales</taxon>
        <taxon>Bacillaceae</taxon>
        <taxon>Bacillus</taxon>
    </lineage>
</organism>
<dbReference type="Gene3D" id="2.20.25.110">
    <property type="entry name" value="S-adenosyl-L-methionine-dependent methyltransferases"/>
    <property type="match status" value="1"/>
</dbReference>
<comment type="caution">
    <text evidence="3">The sequence shown here is derived from an EMBL/GenBank/DDBJ whole genome shotgun (WGS) entry which is preliminary data.</text>
</comment>
<dbReference type="Proteomes" id="UP001595752">
    <property type="component" value="Unassembled WGS sequence"/>
</dbReference>
<dbReference type="RefSeq" id="WP_377912960.1">
    <property type="nucleotide sequence ID" value="NZ_JBHRZT010000020.1"/>
</dbReference>
<feature type="domain" description="Methyltransferase" evidence="2">
    <location>
        <begin position="40"/>
        <end position="135"/>
    </location>
</feature>
<dbReference type="Gene3D" id="3.40.50.150">
    <property type="entry name" value="Vaccinia Virus protein VP39"/>
    <property type="match status" value="1"/>
</dbReference>
<dbReference type="InterPro" id="IPR041698">
    <property type="entry name" value="Methyltransf_25"/>
</dbReference>
<evidence type="ECO:0000256" key="1">
    <source>
        <dbReference type="ARBA" id="ARBA00022679"/>
    </source>
</evidence>
<dbReference type="Pfam" id="PF13649">
    <property type="entry name" value="Methyltransf_25"/>
    <property type="match status" value="1"/>
</dbReference>
<gene>
    <name evidence="3" type="ORF">ACFOU2_05515</name>
</gene>